<comment type="caution">
    <text evidence="1">The sequence shown here is derived from an EMBL/GenBank/DDBJ whole genome shotgun (WGS) entry which is preliminary data.</text>
</comment>
<dbReference type="Proteomes" id="UP000824469">
    <property type="component" value="Unassembled WGS sequence"/>
</dbReference>
<evidence type="ECO:0000313" key="1">
    <source>
        <dbReference type="EMBL" id="KAH9321867.1"/>
    </source>
</evidence>
<accession>A0AA38GE06</accession>
<proteinExistence type="predicted"/>
<keyword evidence="2" id="KW-1185">Reference proteome</keyword>
<reference evidence="1 2" key="1">
    <citation type="journal article" date="2021" name="Nat. Plants">
        <title>The Taxus genome provides insights into paclitaxel biosynthesis.</title>
        <authorList>
            <person name="Xiong X."/>
            <person name="Gou J."/>
            <person name="Liao Q."/>
            <person name="Li Y."/>
            <person name="Zhou Q."/>
            <person name="Bi G."/>
            <person name="Li C."/>
            <person name="Du R."/>
            <person name="Wang X."/>
            <person name="Sun T."/>
            <person name="Guo L."/>
            <person name="Liang H."/>
            <person name="Lu P."/>
            <person name="Wu Y."/>
            <person name="Zhang Z."/>
            <person name="Ro D.K."/>
            <person name="Shang Y."/>
            <person name="Huang S."/>
            <person name="Yan J."/>
        </authorList>
    </citation>
    <scope>NUCLEOTIDE SEQUENCE [LARGE SCALE GENOMIC DNA]</scope>
    <source>
        <strain evidence="1">Ta-2019</strain>
    </source>
</reference>
<organism evidence="1 2">
    <name type="scientific">Taxus chinensis</name>
    <name type="common">Chinese yew</name>
    <name type="synonym">Taxus wallichiana var. chinensis</name>
    <dbReference type="NCBI Taxonomy" id="29808"/>
    <lineage>
        <taxon>Eukaryota</taxon>
        <taxon>Viridiplantae</taxon>
        <taxon>Streptophyta</taxon>
        <taxon>Embryophyta</taxon>
        <taxon>Tracheophyta</taxon>
        <taxon>Spermatophyta</taxon>
        <taxon>Pinopsida</taxon>
        <taxon>Pinidae</taxon>
        <taxon>Conifers II</taxon>
        <taxon>Cupressales</taxon>
        <taxon>Taxaceae</taxon>
        <taxon>Taxus</taxon>
    </lineage>
</organism>
<protein>
    <submittedName>
        <fullName evidence="1">Uncharacterized protein</fullName>
    </submittedName>
</protein>
<feature type="non-terminal residue" evidence="1">
    <location>
        <position position="1"/>
    </location>
</feature>
<name>A0AA38GE06_TAXCH</name>
<dbReference type="AlphaFoldDB" id="A0AA38GE06"/>
<gene>
    <name evidence="1" type="ORF">KI387_016506</name>
</gene>
<sequence length="125" mass="14295">RQVKTEVIMGDYQVTHIQLGNPTTKKLKQDAKMALGGIIQKVDKDKGEKKWLKENIEVLSTYVQKWIQPFVEGQEISPAITPKAFSAADGSRETIGVMDRWKEELSERGIKIIEDIVRCYDQMTE</sequence>
<dbReference type="EMBL" id="JAHRHJ020000003">
    <property type="protein sequence ID" value="KAH9321867.1"/>
    <property type="molecule type" value="Genomic_DNA"/>
</dbReference>
<evidence type="ECO:0000313" key="2">
    <source>
        <dbReference type="Proteomes" id="UP000824469"/>
    </source>
</evidence>